<feature type="transmembrane region" description="Helical" evidence="1">
    <location>
        <begin position="55"/>
        <end position="76"/>
    </location>
</feature>
<name>A0A1G9EMY2_9FIRM</name>
<feature type="transmembrane region" description="Helical" evidence="1">
    <location>
        <begin position="97"/>
        <end position="115"/>
    </location>
</feature>
<evidence type="ECO:0000313" key="2">
    <source>
        <dbReference type="EMBL" id="SDK77490.1"/>
    </source>
</evidence>
<gene>
    <name evidence="2" type="ORF">SAMN05660472_02031</name>
</gene>
<evidence type="ECO:0000313" key="3">
    <source>
        <dbReference type="Proteomes" id="UP000198718"/>
    </source>
</evidence>
<feature type="transmembrane region" description="Helical" evidence="1">
    <location>
        <begin position="203"/>
        <end position="226"/>
    </location>
</feature>
<dbReference type="RefSeq" id="WP_090553565.1">
    <property type="nucleotide sequence ID" value="NZ_FNFP01000003.1"/>
</dbReference>
<organism evidence="2 3">
    <name type="scientific">Natronincola ferrireducens</name>
    <dbReference type="NCBI Taxonomy" id="393762"/>
    <lineage>
        <taxon>Bacteria</taxon>
        <taxon>Bacillati</taxon>
        <taxon>Bacillota</taxon>
        <taxon>Clostridia</taxon>
        <taxon>Peptostreptococcales</taxon>
        <taxon>Natronincolaceae</taxon>
        <taxon>Natronincola</taxon>
    </lineage>
</organism>
<feature type="transmembrane region" description="Helical" evidence="1">
    <location>
        <begin position="127"/>
        <end position="148"/>
    </location>
</feature>
<dbReference type="EMBL" id="FNFP01000003">
    <property type="protein sequence ID" value="SDK77490.1"/>
    <property type="molecule type" value="Genomic_DNA"/>
</dbReference>
<protein>
    <recommendedName>
        <fullName evidence="4">DUF4013 domain-containing protein</fullName>
    </recommendedName>
</protein>
<proteinExistence type="predicted"/>
<reference evidence="2 3" key="1">
    <citation type="submission" date="2016-10" db="EMBL/GenBank/DDBJ databases">
        <authorList>
            <person name="de Groot N.N."/>
        </authorList>
    </citation>
    <scope>NUCLEOTIDE SEQUENCE [LARGE SCALE GENOMIC DNA]</scope>
    <source>
        <strain evidence="2 3">DSM 18346</strain>
    </source>
</reference>
<dbReference type="AlphaFoldDB" id="A0A1G9EMY2"/>
<keyword evidence="1" id="KW-0812">Transmembrane</keyword>
<dbReference type="STRING" id="393762.SAMN05660472_02031"/>
<accession>A0A1G9EMY2</accession>
<evidence type="ECO:0008006" key="4">
    <source>
        <dbReference type="Google" id="ProtNLM"/>
    </source>
</evidence>
<evidence type="ECO:0000256" key="1">
    <source>
        <dbReference type="SAM" id="Phobius"/>
    </source>
</evidence>
<keyword evidence="1" id="KW-0472">Membrane</keyword>
<keyword evidence="1" id="KW-1133">Transmembrane helix</keyword>
<feature type="transmembrane region" description="Helical" evidence="1">
    <location>
        <begin position="169"/>
        <end position="191"/>
    </location>
</feature>
<dbReference type="Proteomes" id="UP000198718">
    <property type="component" value="Unassembled WGS sequence"/>
</dbReference>
<feature type="transmembrane region" description="Helical" evidence="1">
    <location>
        <begin position="26"/>
        <end position="49"/>
    </location>
</feature>
<keyword evidence="3" id="KW-1185">Reference proteome</keyword>
<sequence length="248" mass="29063">MDILKDIFYTNKKISKTAVSSTLKNWPIIFTGLFYSLASLILMMILPFFWILSGLVSIIFMSALLSNYLYLINCIIKRNKFDLQDFKDGFIIYLRKVWGILFISYVASLIINTFLMPGFRRGFQPGALGIMINFLVLVLLNALPEVIYQKHYNPWESITYAVEFAKDNWIEWFIPNIVLIGVLYMLTGNLLTGMFSYIMPLRLILSPIGIIMFLIGQAWFSFMMIYRGYLFELLSTSNRRKRLFMREF</sequence>
<dbReference type="OrthoDB" id="1701429at2"/>